<accession>A0AAD7V6K5</accession>
<comment type="caution">
    <text evidence="2">The sequence shown here is derived from an EMBL/GenBank/DDBJ whole genome shotgun (WGS) entry which is preliminary data.</text>
</comment>
<name>A0AAD7V6K5_9FUNG</name>
<gene>
    <name evidence="2" type="ORF">O0I10_004934</name>
</gene>
<evidence type="ECO:0000313" key="2">
    <source>
        <dbReference type="EMBL" id="KAJ8659220.1"/>
    </source>
</evidence>
<dbReference type="GeneID" id="83212347"/>
<dbReference type="EMBL" id="JARTCD010000019">
    <property type="protein sequence ID" value="KAJ8659220.1"/>
    <property type="molecule type" value="Genomic_DNA"/>
</dbReference>
<dbReference type="Proteomes" id="UP001234581">
    <property type="component" value="Unassembled WGS sequence"/>
</dbReference>
<reference evidence="2 3" key="1">
    <citation type="submission" date="2023-03" db="EMBL/GenBank/DDBJ databases">
        <title>Genome sequence of Lichtheimia ornata CBS 291.66.</title>
        <authorList>
            <person name="Mohabir J.T."/>
            <person name="Shea T.P."/>
            <person name="Kurbessoian T."/>
            <person name="Berby B."/>
            <person name="Fontaine J."/>
            <person name="Livny J."/>
            <person name="Gnirke A."/>
            <person name="Stajich J.E."/>
            <person name="Cuomo C.A."/>
        </authorList>
    </citation>
    <scope>NUCLEOTIDE SEQUENCE [LARGE SCALE GENOMIC DNA]</scope>
    <source>
        <strain evidence="2">CBS 291.66</strain>
    </source>
</reference>
<feature type="region of interest" description="Disordered" evidence="1">
    <location>
        <begin position="1"/>
        <end position="110"/>
    </location>
</feature>
<sequence>MVIDIANQPQTGENGLSVEDASDPSTRLLQDEEDCDDDDNDDDSSRDDDEDCDEDEDGISSEYVVDASKNDEDCDNENERPSPSATNASSKPAAQVPTSPFVTDSEDGARPTVTAYTTITSEIFSPSADMLHASSSIESDVIESNGHTKARVSISLLGVLPFALVVWLP</sequence>
<proteinExistence type="predicted"/>
<feature type="compositionally biased region" description="Acidic residues" evidence="1">
    <location>
        <begin position="31"/>
        <end position="59"/>
    </location>
</feature>
<feature type="compositionally biased region" description="Polar residues" evidence="1">
    <location>
        <begin position="81"/>
        <end position="102"/>
    </location>
</feature>
<evidence type="ECO:0000313" key="3">
    <source>
        <dbReference type="Proteomes" id="UP001234581"/>
    </source>
</evidence>
<protein>
    <submittedName>
        <fullName evidence="2">Uncharacterized protein</fullName>
    </submittedName>
</protein>
<organism evidence="2 3">
    <name type="scientific">Lichtheimia ornata</name>
    <dbReference type="NCBI Taxonomy" id="688661"/>
    <lineage>
        <taxon>Eukaryota</taxon>
        <taxon>Fungi</taxon>
        <taxon>Fungi incertae sedis</taxon>
        <taxon>Mucoromycota</taxon>
        <taxon>Mucoromycotina</taxon>
        <taxon>Mucoromycetes</taxon>
        <taxon>Mucorales</taxon>
        <taxon>Lichtheimiaceae</taxon>
        <taxon>Lichtheimia</taxon>
    </lineage>
</organism>
<dbReference type="RefSeq" id="XP_058344133.1">
    <property type="nucleotide sequence ID" value="XM_058484983.1"/>
</dbReference>
<dbReference type="AlphaFoldDB" id="A0AAD7V6K5"/>
<keyword evidence="3" id="KW-1185">Reference proteome</keyword>
<evidence type="ECO:0000256" key="1">
    <source>
        <dbReference type="SAM" id="MobiDB-lite"/>
    </source>
</evidence>